<dbReference type="GO" id="GO:0016746">
    <property type="term" value="F:acyltransferase activity"/>
    <property type="evidence" value="ECO:0007669"/>
    <property type="project" value="UniProtKB-KW"/>
</dbReference>
<dbReference type="Gene3D" id="2.160.10.10">
    <property type="entry name" value="Hexapeptide repeat proteins"/>
    <property type="match status" value="1"/>
</dbReference>
<gene>
    <name evidence="3" type="ordered locus">Pisl_0619</name>
</gene>
<dbReference type="AlphaFoldDB" id="A1RS65"/>
<dbReference type="eggNOG" id="arCOG05599">
    <property type="taxonomic scope" value="Archaea"/>
</dbReference>
<dbReference type="STRING" id="384616.Pisl_0619"/>
<dbReference type="PANTHER" id="PTHR43584:SF8">
    <property type="entry name" value="N-ACETYLMURAMATE ALPHA-1-PHOSPHATE URIDYLYLTRANSFERASE"/>
    <property type="match status" value="1"/>
</dbReference>
<evidence type="ECO:0000313" key="3">
    <source>
        <dbReference type="EMBL" id="ABL87797.1"/>
    </source>
</evidence>
<dbReference type="EMBL" id="CP000504">
    <property type="protein sequence ID" value="ABL87797.1"/>
    <property type="molecule type" value="Genomic_DNA"/>
</dbReference>
<organism evidence="3 4">
    <name type="scientific">Pyrobaculum islandicum (strain DSM 4184 / JCM 9189 / GEO3)</name>
    <dbReference type="NCBI Taxonomy" id="384616"/>
    <lineage>
        <taxon>Archaea</taxon>
        <taxon>Thermoproteota</taxon>
        <taxon>Thermoprotei</taxon>
        <taxon>Thermoproteales</taxon>
        <taxon>Thermoproteaceae</taxon>
        <taxon>Pyrobaculum</taxon>
    </lineage>
</organism>
<dbReference type="GeneID" id="4617900"/>
<evidence type="ECO:0000256" key="1">
    <source>
        <dbReference type="ARBA" id="ARBA00022679"/>
    </source>
</evidence>
<accession>A1RS65</accession>
<dbReference type="HOGENOM" id="CLU_732824_0_0_2"/>
<reference evidence="3" key="1">
    <citation type="submission" date="2006-12" db="EMBL/GenBank/DDBJ databases">
        <title>Complete sequence of Pyrobaculum islandicum DSM 4184.</title>
        <authorList>
            <person name="Copeland A."/>
            <person name="Lucas S."/>
            <person name="Lapidus A."/>
            <person name="Barry K."/>
            <person name="Detter J.C."/>
            <person name="Glavina del Rio T."/>
            <person name="Dalin E."/>
            <person name="Tice H."/>
            <person name="Pitluck S."/>
            <person name="Meincke L."/>
            <person name="Brettin T."/>
            <person name="Bruce D."/>
            <person name="Han C."/>
            <person name="Tapia R."/>
            <person name="Gilna P."/>
            <person name="Schmutz J."/>
            <person name="Larimer F."/>
            <person name="Land M."/>
            <person name="Hauser L."/>
            <person name="Kyrpides N."/>
            <person name="Mikhailova N."/>
            <person name="Cozen A.E."/>
            <person name="Fitz-Gibbon S.T."/>
            <person name="House C.H."/>
            <person name="Saltikov C."/>
            <person name="Lowe T."/>
            <person name="Richardson P."/>
        </authorList>
    </citation>
    <scope>NUCLEOTIDE SEQUENCE [LARGE SCALE GENOMIC DNA]</scope>
    <source>
        <strain evidence="3">DSM 4184</strain>
    </source>
</reference>
<evidence type="ECO:0000313" key="4">
    <source>
        <dbReference type="Proteomes" id="UP000002595"/>
    </source>
</evidence>
<dbReference type="GO" id="GO:0016779">
    <property type="term" value="F:nucleotidyltransferase activity"/>
    <property type="evidence" value="ECO:0007669"/>
    <property type="project" value="UniProtKB-ARBA"/>
</dbReference>
<protein>
    <submittedName>
        <fullName evidence="3">Sugar phospate transferase</fullName>
    </submittedName>
</protein>
<keyword evidence="1 3" id="KW-0808">Transferase</keyword>
<dbReference type="KEGG" id="pis:Pisl_0619"/>
<dbReference type="SUPFAM" id="SSF51161">
    <property type="entry name" value="Trimeric LpxA-like enzymes"/>
    <property type="match status" value="1"/>
</dbReference>
<dbReference type="RefSeq" id="WP_011762373.1">
    <property type="nucleotide sequence ID" value="NC_008701.1"/>
</dbReference>
<dbReference type="Proteomes" id="UP000002595">
    <property type="component" value="Chromosome"/>
</dbReference>
<name>A1RS65_PYRIL</name>
<sequence length="334" mass="37171">MELAVVGRIDPPLLTPAPYLIVGGFRIVELAALAFCDMGRVVIYVEDTVDLPHILEGCRFEIRKGIPLDVPKIHVGCIPHLLKSRNLACGESRLDFRGELLTAEPFTSIADLLENNIEVMKLAIGRLKELGIEIMKGDVGGVVRGDIYLRGKLYEYTYVEGPAVIGPSSAVLPFTYVRPGTTLYYDVKIRDEAKNAILDSYTRKQHSGYLGDTYIAAFVNLGAGTTVSNLKNTLGPIRPSYTSKTYKKLGPVFGEFVKTAIGTLVYGGKYIGPISHIYGIVDRDVPSLTIYKHGEFLPMDREKAKEYIRRNLAQFNRDDLYPFYTARLLEKSLL</sequence>
<evidence type="ECO:0000256" key="2">
    <source>
        <dbReference type="ARBA" id="ARBA00023315"/>
    </source>
</evidence>
<dbReference type="PANTHER" id="PTHR43584">
    <property type="entry name" value="NUCLEOTIDYL TRANSFERASE"/>
    <property type="match status" value="1"/>
</dbReference>
<dbReference type="InterPro" id="IPR050065">
    <property type="entry name" value="GlmU-like"/>
</dbReference>
<proteinExistence type="predicted"/>
<dbReference type="OrthoDB" id="15372at2157"/>
<keyword evidence="2" id="KW-0012">Acyltransferase</keyword>
<dbReference type="InterPro" id="IPR011004">
    <property type="entry name" value="Trimer_LpxA-like_sf"/>
</dbReference>
<keyword evidence="4" id="KW-1185">Reference proteome</keyword>